<feature type="domain" description="ODAD1 central coiled coil region" evidence="3">
    <location>
        <begin position="13"/>
        <end position="86"/>
    </location>
</feature>
<gene>
    <name evidence="4" type="ORF">PXEA_LOCUS7708</name>
</gene>
<proteinExistence type="predicted"/>
<evidence type="ECO:0000313" key="5">
    <source>
        <dbReference type="Proteomes" id="UP000784294"/>
    </source>
</evidence>
<protein>
    <recommendedName>
        <fullName evidence="3">ODAD1 central coiled coil region domain-containing protein</fullName>
    </recommendedName>
</protein>
<evidence type="ECO:0000256" key="1">
    <source>
        <dbReference type="ARBA" id="ARBA00023054"/>
    </source>
</evidence>
<dbReference type="GO" id="GO:0036064">
    <property type="term" value="C:ciliary basal body"/>
    <property type="evidence" value="ECO:0007669"/>
    <property type="project" value="TreeGrafter"/>
</dbReference>
<organism evidence="4 5">
    <name type="scientific">Protopolystoma xenopodis</name>
    <dbReference type="NCBI Taxonomy" id="117903"/>
    <lineage>
        <taxon>Eukaryota</taxon>
        <taxon>Metazoa</taxon>
        <taxon>Spiralia</taxon>
        <taxon>Lophotrochozoa</taxon>
        <taxon>Platyhelminthes</taxon>
        <taxon>Monogenea</taxon>
        <taxon>Polyopisthocotylea</taxon>
        <taxon>Polystomatidea</taxon>
        <taxon>Polystomatidae</taxon>
        <taxon>Protopolystoma</taxon>
    </lineage>
</organism>
<dbReference type="EMBL" id="CAAALY010020575">
    <property type="protein sequence ID" value="VEL14268.1"/>
    <property type="molecule type" value="Genomic_DNA"/>
</dbReference>
<evidence type="ECO:0000259" key="3">
    <source>
        <dbReference type="Pfam" id="PF21773"/>
    </source>
</evidence>
<reference evidence="4" key="1">
    <citation type="submission" date="2018-11" db="EMBL/GenBank/DDBJ databases">
        <authorList>
            <consortium name="Pathogen Informatics"/>
        </authorList>
    </citation>
    <scope>NUCLEOTIDE SEQUENCE</scope>
</reference>
<dbReference type="GO" id="GO:0035253">
    <property type="term" value="C:ciliary rootlet"/>
    <property type="evidence" value="ECO:0007669"/>
    <property type="project" value="TreeGrafter"/>
</dbReference>
<dbReference type="GO" id="GO:0097542">
    <property type="term" value="C:ciliary tip"/>
    <property type="evidence" value="ECO:0007669"/>
    <property type="project" value="TreeGrafter"/>
</dbReference>
<keyword evidence="5" id="KW-1185">Reference proteome</keyword>
<dbReference type="AlphaFoldDB" id="A0A3S5FCR7"/>
<dbReference type="OrthoDB" id="10255247at2759"/>
<accession>A0A3S5FCR7</accession>
<keyword evidence="1 2" id="KW-0175">Coiled coil</keyword>
<evidence type="ECO:0000256" key="2">
    <source>
        <dbReference type="SAM" id="Coils"/>
    </source>
</evidence>
<sequence length="93" mass="10641">MASANTIGLGVGEEQQTRIANFEEAFKKIKEATGVSDLNQIVERFEGQGEKLEHLLVLKEEAEKKIYQLRDERDHLKKELEETKYFGETELSG</sequence>
<dbReference type="InterPro" id="IPR049258">
    <property type="entry name" value="ODAD1_CC"/>
</dbReference>
<dbReference type="GO" id="GO:0036158">
    <property type="term" value="P:outer dynein arm assembly"/>
    <property type="evidence" value="ECO:0007669"/>
    <property type="project" value="InterPro"/>
</dbReference>
<name>A0A3S5FCR7_9PLAT</name>
<dbReference type="PANTHER" id="PTHR46518:SF1">
    <property type="entry name" value="OUTER DYNEIN ARM-DOCKING COMPLEX SUBUNIT 3"/>
    <property type="match status" value="1"/>
</dbReference>
<feature type="coiled-coil region" evidence="2">
    <location>
        <begin position="52"/>
        <end position="79"/>
    </location>
</feature>
<dbReference type="Pfam" id="PF21773">
    <property type="entry name" value="ODAD1_CC"/>
    <property type="match status" value="1"/>
</dbReference>
<dbReference type="GO" id="GO:0003341">
    <property type="term" value="P:cilium movement"/>
    <property type="evidence" value="ECO:0007669"/>
    <property type="project" value="InterPro"/>
</dbReference>
<evidence type="ECO:0000313" key="4">
    <source>
        <dbReference type="EMBL" id="VEL14268.1"/>
    </source>
</evidence>
<dbReference type="Proteomes" id="UP000784294">
    <property type="component" value="Unassembled WGS sequence"/>
</dbReference>
<comment type="caution">
    <text evidence="4">The sequence shown here is derived from an EMBL/GenBank/DDBJ whole genome shotgun (WGS) entry which is preliminary data.</text>
</comment>
<dbReference type="PANTHER" id="PTHR46518">
    <property type="entry name" value="COILED-COIL DOMAIN-CONTAINING PROTEIN 151"/>
    <property type="match status" value="1"/>
</dbReference>
<dbReference type="InterPro" id="IPR033192">
    <property type="entry name" value="ODAD3"/>
</dbReference>